<dbReference type="EMBL" id="SWFT01000050">
    <property type="protein sequence ID" value="KAA8905248.1"/>
    <property type="molecule type" value="Genomic_DNA"/>
</dbReference>
<keyword evidence="4 7" id="KW-0479">Metal-binding</keyword>
<dbReference type="SUPFAM" id="SSF52467">
    <property type="entry name" value="DHS-like NAD/FAD-binding domain"/>
    <property type="match status" value="1"/>
</dbReference>
<evidence type="ECO:0000256" key="5">
    <source>
        <dbReference type="ARBA" id="ARBA00022833"/>
    </source>
</evidence>
<dbReference type="Gene3D" id="3.40.50.1220">
    <property type="entry name" value="TPP-binding domain"/>
    <property type="match status" value="1"/>
</dbReference>
<dbReference type="OMA" id="HGTFHTN"/>
<reference evidence="9 10" key="1">
    <citation type="submission" date="2019-07" db="EMBL/GenBank/DDBJ databases">
        <title>Genome assembly of two rare yeast pathogens: Diutina rugosa and Trichomonascus ciferrii.</title>
        <authorList>
            <person name="Mixao V."/>
            <person name="Saus E."/>
            <person name="Hansen A."/>
            <person name="Lass-Flor C."/>
            <person name="Gabaldon T."/>
        </authorList>
    </citation>
    <scope>NUCLEOTIDE SEQUENCE [LARGE SCALE GENOMIC DNA]</scope>
    <source>
        <strain evidence="9 10">CBS 613</strain>
    </source>
</reference>
<dbReference type="PANTHER" id="PTHR11085">
    <property type="entry name" value="NAD-DEPENDENT PROTEIN DEACYLASE SIRTUIN-5, MITOCHONDRIAL-RELATED"/>
    <property type="match status" value="1"/>
</dbReference>
<keyword evidence="10" id="KW-1185">Reference proteome</keyword>
<dbReference type="PROSITE" id="PS50305">
    <property type="entry name" value="SIRTUIN"/>
    <property type="match status" value="1"/>
</dbReference>
<evidence type="ECO:0000256" key="1">
    <source>
        <dbReference type="ARBA" id="ARBA00001947"/>
    </source>
</evidence>
<evidence type="ECO:0000256" key="6">
    <source>
        <dbReference type="ARBA" id="ARBA00023027"/>
    </source>
</evidence>
<dbReference type="InterPro" id="IPR003000">
    <property type="entry name" value="Sirtuin"/>
</dbReference>
<dbReference type="InterPro" id="IPR026591">
    <property type="entry name" value="Sirtuin_cat_small_dom_sf"/>
</dbReference>
<dbReference type="GO" id="GO:0070403">
    <property type="term" value="F:NAD+ binding"/>
    <property type="evidence" value="ECO:0007669"/>
    <property type="project" value="InterPro"/>
</dbReference>
<dbReference type="GO" id="GO:0046872">
    <property type="term" value="F:metal ion binding"/>
    <property type="evidence" value="ECO:0007669"/>
    <property type="project" value="UniProtKB-KW"/>
</dbReference>
<comment type="similarity">
    <text evidence="2">Belongs to the sirtuin family. Class I subfamily.</text>
</comment>
<gene>
    <name evidence="9" type="ORF">DIURU_001676</name>
</gene>
<evidence type="ECO:0000259" key="8">
    <source>
        <dbReference type="PROSITE" id="PS50305"/>
    </source>
</evidence>
<dbReference type="VEuPathDB" id="FungiDB:DIURU_001676"/>
<feature type="binding site" evidence="7">
    <location>
        <position position="225"/>
    </location>
    <ligand>
        <name>Zn(2+)</name>
        <dbReference type="ChEBI" id="CHEBI:29105"/>
    </ligand>
</feature>
<name>A0A642V0C2_DIURU</name>
<evidence type="ECO:0000313" key="10">
    <source>
        <dbReference type="Proteomes" id="UP000449547"/>
    </source>
</evidence>
<dbReference type="PANTHER" id="PTHR11085:SF9">
    <property type="entry name" value="NAD-DEPENDENT PROTEIN DEACETYLASE SIRTUIN-1"/>
    <property type="match status" value="1"/>
</dbReference>
<feature type="binding site" evidence="7">
    <location>
        <position position="246"/>
    </location>
    <ligand>
        <name>Zn(2+)</name>
        <dbReference type="ChEBI" id="CHEBI:29105"/>
    </ligand>
</feature>
<feature type="active site" description="Proton acceptor" evidence="7">
    <location>
        <position position="214"/>
    </location>
</feature>
<dbReference type="GO" id="GO:0005634">
    <property type="term" value="C:nucleus"/>
    <property type="evidence" value="ECO:0007669"/>
    <property type="project" value="TreeGrafter"/>
</dbReference>
<dbReference type="OrthoDB" id="420264at2759"/>
<dbReference type="RefSeq" id="XP_034013634.1">
    <property type="nucleotide sequence ID" value="XM_034154245.1"/>
</dbReference>
<sequence length="401" mass="45705">MSPRPEVDYRQYIKERGVLSFIYSYLPDPLSKQDLRRVIGKLGYPLSSFPPLDTSPLREIIEALSSHLVLDKDLDITIQNPSLWMSSKPRYTVDRFLDDLRVAKKIVVVTGAGISTSLGIPDFRSIQGIYKQVEHLKLEDPQDVFDIRVFNEDPTLFYNIAYKLLPADEHQFSVLHSFIRLLQDKGKLLRNYTQNIDDLEVSAGIDKAKLIQCHGSFHCARCISCKARFKGEKIHEHIRKQQVPRCNACWGKPQFNQTTDVSYGVVKPDITFFGESLPKRFFENCKTDLQECDLFIAIGTSLKVSPVSDMVSKTSRKVKRILINRDPIVDRNFDLTLTGNCDDVATFLCQHLGSDWDLPHPKFDPTLPIVADDVDVFENIYNVHQEPATSVNSSVLVDERA</sequence>
<dbReference type="GeneID" id="54780329"/>
<dbReference type="Proteomes" id="UP000449547">
    <property type="component" value="Unassembled WGS sequence"/>
</dbReference>
<dbReference type="Pfam" id="PF02146">
    <property type="entry name" value="SIR2"/>
    <property type="match status" value="1"/>
</dbReference>
<organism evidence="9 10">
    <name type="scientific">Diutina rugosa</name>
    <name type="common">Yeast</name>
    <name type="synonym">Candida rugosa</name>
    <dbReference type="NCBI Taxonomy" id="5481"/>
    <lineage>
        <taxon>Eukaryota</taxon>
        <taxon>Fungi</taxon>
        <taxon>Dikarya</taxon>
        <taxon>Ascomycota</taxon>
        <taxon>Saccharomycotina</taxon>
        <taxon>Pichiomycetes</taxon>
        <taxon>Debaryomycetaceae</taxon>
        <taxon>Diutina</taxon>
    </lineage>
</organism>
<feature type="binding site" evidence="7">
    <location>
        <position position="249"/>
    </location>
    <ligand>
        <name>Zn(2+)</name>
        <dbReference type="ChEBI" id="CHEBI:29105"/>
    </ligand>
</feature>
<evidence type="ECO:0000313" key="9">
    <source>
        <dbReference type="EMBL" id="KAA8905248.1"/>
    </source>
</evidence>
<proteinExistence type="inferred from homology"/>
<keyword evidence="5 7" id="KW-0862">Zinc</keyword>
<keyword evidence="3" id="KW-0808">Transferase</keyword>
<feature type="binding site" evidence="7">
    <location>
        <position position="222"/>
    </location>
    <ligand>
        <name>Zn(2+)</name>
        <dbReference type="ChEBI" id="CHEBI:29105"/>
    </ligand>
</feature>
<dbReference type="InterPro" id="IPR050134">
    <property type="entry name" value="NAD-dep_sirtuin_deacylases"/>
</dbReference>
<comment type="cofactor">
    <cofactor evidence="1">
        <name>Zn(2+)</name>
        <dbReference type="ChEBI" id="CHEBI:29105"/>
    </cofactor>
</comment>
<dbReference type="Gene3D" id="3.30.1600.10">
    <property type="entry name" value="SIR2/SIRT2 'Small Domain"/>
    <property type="match status" value="1"/>
</dbReference>
<dbReference type="GO" id="GO:0046970">
    <property type="term" value="F:histone H4K16 deacetylase activity, NAD-dependent"/>
    <property type="evidence" value="ECO:0007669"/>
    <property type="project" value="TreeGrafter"/>
</dbReference>
<evidence type="ECO:0000256" key="2">
    <source>
        <dbReference type="ARBA" id="ARBA00006924"/>
    </source>
</evidence>
<comment type="caution">
    <text evidence="9">The sequence shown here is derived from an EMBL/GenBank/DDBJ whole genome shotgun (WGS) entry which is preliminary data.</text>
</comment>
<dbReference type="AlphaFoldDB" id="A0A642V0C2"/>
<accession>A0A642V0C2</accession>
<feature type="domain" description="Deacetylase sirtuin-type" evidence="8">
    <location>
        <begin position="86"/>
        <end position="355"/>
    </location>
</feature>
<protein>
    <recommendedName>
        <fullName evidence="8">Deacetylase sirtuin-type domain-containing protein</fullName>
    </recommendedName>
</protein>
<evidence type="ECO:0000256" key="7">
    <source>
        <dbReference type="PROSITE-ProRule" id="PRU00236"/>
    </source>
</evidence>
<dbReference type="InterPro" id="IPR029035">
    <property type="entry name" value="DHS-like_NAD/FAD-binding_dom"/>
</dbReference>
<dbReference type="InterPro" id="IPR026590">
    <property type="entry name" value="Ssirtuin_cat_dom"/>
</dbReference>
<keyword evidence="6" id="KW-0520">NAD</keyword>
<evidence type="ECO:0000256" key="4">
    <source>
        <dbReference type="ARBA" id="ARBA00022723"/>
    </source>
</evidence>
<evidence type="ECO:0000256" key="3">
    <source>
        <dbReference type="ARBA" id="ARBA00022679"/>
    </source>
</evidence>